<keyword evidence="4" id="KW-0539">Nucleus</keyword>
<feature type="region of interest" description="Disordered" evidence="7">
    <location>
        <begin position="180"/>
        <end position="275"/>
    </location>
</feature>
<proteinExistence type="inferred from homology"/>
<evidence type="ECO:0000256" key="5">
    <source>
        <dbReference type="ARBA" id="ARBA00037300"/>
    </source>
</evidence>
<dbReference type="SUPFAM" id="SSF88723">
    <property type="entry name" value="PIN domain-like"/>
    <property type="match status" value="1"/>
</dbReference>
<dbReference type="AlphaFoldDB" id="A0A2P6TNS3"/>
<dbReference type="STRING" id="3076.A0A2P6TNS3"/>
<evidence type="ECO:0000259" key="8">
    <source>
        <dbReference type="Pfam" id="PF24779"/>
    </source>
</evidence>
<dbReference type="Pfam" id="PF04900">
    <property type="entry name" value="Fcf1"/>
    <property type="match status" value="1"/>
</dbReference>
<evidence type="ECO:0000256" key="2">
    <source>
        <dbReference type="ARBA" id="ARBA00022517"/>
    </source>
</evidence>
<comment type="similarity">
    <text evidence="6">Belongs to the UTP23/FCF1 family. UTP23 subfamily.</text>
</comment>
<evidence type="ECO:0000256" key="6">
    <source>
        <dbReference type="ARBA" id="ARBA00038503"/>
    </source>
</evidence>
<keyword evidence="10" id="KW-1185">Reference proteome</keyword>
<comment type="caution">
    <text evidence="9">The sequence shown here is derived from an EMBL/GenBank/DDBJ whole genome shotgun (WGS) entry which is preliminary data.</text>
</comment>
<dbReference type="EMBL" id="LHPG02000010">
    <property type="protein sequence ID" value="PRW50990.1"/>
    <property type="molecule type" value="Genomic_DNA"/>
</dbReference>
<dbReference type="FunFam" id="3.40.50.1010:FF:000006">
    <property type="entry name" value="rRNA-processing protein UTP23 homolog"/>
    <property type="match status" value="1"/>
</dbReference>
<dbReference type="CDD" id="cd08553">
    <property type="entry name" value="PIN_Fcf1-like"/>
    <property type="match status" value="1"/>
</dbReference>
<evidence type="ECO:0000256" key="3">
    <source>
        <dbReference type="ARBA" id="ARBA00022552"/>
    </source>
</evidence>
<evidence type="ECO:0000313" key="10">
    <source>
        <dbReference type="Proteomes" id="UP000239899"/>
    </source>
</evidence>
<sequence>MRRKKHKHTRRALRFYRITHGFRPPYKVLLDGNFVHALDQMKKGESKDLIGRLLGDAVKCYTTPCVQAELKKLGKDFSAARQLLKRYPLHKCGHEDKCSAADCLKAQLGDKNGEHFFVATQDRALQRACMAVPGGAVLFASVNGVHLETPSELQKQAAKQEERRHMAPSETELKSAALAEVAAAQQQRARPQLRRKKAKGPNPLAVQKPKKVKKAQAAGGGGGGGGSEPKQQQQQEAAAAGAAGGEQAAAKKKRQRRRGKGAAEGGGGGAGSGSE</sequence>
<feature type="domain" description="UTP23 sensor motif region" evidence="8">
    <location>
        <begin position="194"/>
        <end position="211"/>
    </location>
</feature>
<name>A0A2P6TNS3_CHLSO</name>
<dbReference type="GO" id="GO:0006364">
    <property type="term" value="P:rRNA processing"/>
    <property type="evidence" value="ECO:0007669"/>
    <property type="project" value="UniProtKB-KW"/>
</dbReference>
<dbReference type="PANTHER" id="PTHR12416">
    <property type="entry name" value="RRNA-PROCESSING PROTEIN UTP23 HOMOLOG"/>
    <property type="match status" value="1"/>
</dbReference>
<evidence type="ECO:0000313" key="9">
    <source>
        <dbReference type="EMBL" id="PRW50990.1"/>
    </source>
</evidence>
<dbReference type="GO" id="GO:0032040">
    <property type="term" value="C:small-subunit processome"/>
    <property type="evidence" value="ECO:0007669"/>
    <property type="project" value="InterPro"/>
</dbReference>
<gene>
    <name evidence="9" type="ORF">C2E21_5421</name>
</gene>
<feature type="compositionally biased region" description="Gly residues" evidence="7">
    <location>
        <begin position="262"/>
        <end position="275"/>
    </location>
</feature>
<evidence type="ECO:0000256" key="7">
    <source>
        <dbReference type="SAM" id="MobiDB-lite"/>
    </source>
</evidence>
<evidence type="ECO:0000256" key="1">
    <source>
        <dbReference type="ARBA" id="ARBA00004604"/>
    </source>
</evidence>
<dbReference type="Proteomes" id="UP000239899">
    <property type="component" value="Unassembled WGS sequence"/>
</dbReference>
<feature type="compositionally biased region" description="Gly residues" evidence="7">
    <location>
        <begin position="218"/>
        <end position="227"/>
    </location>
</feature>
<comment type="function">
    <text evidence="5">Involved in rRNA-processing and ribosome biogenesis.</text>
</comment>
<dbReference type="Gene3D" id="3.40.50.1010">
    <property type="entry name" value="5'-nuclease"/>
    <property type="match status" value="1"/>
</dbReference>
<comment type="subcellular location">
    <subcellularLocation>
        <location evidence="1">Nucleus</location>
        <location evidence="1">Nucleolus</location>
    </subcellularLocation>
</comment>
<keyword evidence="2" id="KW-0690">Ribosome biogenesis</keyword>
<feature type="compositionally biased region" description="Low complexity" evidence="7">
    <location>
        <begin position="228"/>
        <end position="248"/>
    </location>
</feature>
<dbReference type="Pfam" id="PF24779">
    <property type="entry name" value="UTP23_sensor"/>
    <property type="match status" value="1"/>
</dbReference>
<evidence type="ECO:0000256" key="4">
    <source>
        <dbReference type="ARBA" id="ARBA00023242"/>
    </source>
</evidence>
<dbReference type="OrthoDB" id="25675at2759"/>
<dbReference type="InterPro" id="IPR029060">
    <property type="entry name" value="PIN-like_dom_sf"/>
</dbReference>
<protein>
    <submittedName>
        <fullName evidence="9">rRNA-processing UTP23-like protein</fullName>
    </submittedName>
</protein>
<dbReference type="InterPro" id="IPR057776">
    <property type="entry name" value="UTP23_sensor"/>
</dbReference>
<reference evidence="9 10" key="1">
    <citation type="journal article" date="2018" name="Plant J.">
        <title>Genome sequences of Chlorella sorokiniana UTEX 1602 and Micractinium conductrix SAG 241.80: implications to maltose excretion by a green alga.</title>
        <authorList>
            <person name="Arriola M.B."/>
            <person name="Velmurugan N."/>
            <person name="Zhang Y."/>
            <person name="Plunkett M.H."/>
            <person name="Hondzo H."/>
            <person name="Barney B.M."/>
        </authorList>
    </citation>
    <scope>NUCLEOTIDE SEQUENCE [LARGE SCALE GENOMIC DNA]</scope>
    <source>
        <strain evidence="10">UTEX 1602</strain>
    </source>
</reference>
<dbReference type="InterPro" id="IPR006984">
    <property type="entry name" value="Fcf1/UTP23"/>
</dbReference>
<organism evidence="9 10">
    <name type="scientific">Chlorella sorokiniana</name>
    <name type="common">Freshwater green alga</name>
    <dbReference type="NCBI Taxonomy" id="3076"/>
    <lineage>
        <taxon>Eukaryota</taxon>
        <taxon>Viridiplantae</taxon>
        <taxon>Chlorophyta</taxon>
        <taxon>core chlorophytes</taxon>
        <taxon>Trebouxiophyceae</taxon>
        <taxon>Chlorellales</taxon>
        <taxon>Chlorellaceae</taxon>
        <taxon>Chlorella clade</taxon>
        <taxon>Chlorella</taxon>
    </lineage>
</organism>
<accession>A0A2P6TNS3</accession>
<feature type="compositionally biased region" description="Low complexity" evidence="7">
    <location>
        <begin position="180"/>
        <end position="190"/>
    </location>
</feature>
<keyword evidence="3" id="KW-0698">rRNA processing</keyword>
<feature type="compositionally biased region" description="Basic residues" evidence="7">
    <location>
        <begin position="250"/>
        <end position="260"/>
    </location>
</feature>